<comment type="caution">
    <text evidence="2">The sequence shown here is derived from an EMBL/GenBank/DDBJ whole genome shotgun (WGS) entry which is preliminary data.</text>
</comment>
<gene>
    <name evidence="2" type="ORF">PIB30_110417</name>
</gene>
<evidence type="ECO:0000256" key="1">
    <source>
        <dbReference type="SAM" id="MobiDB-lite"/>
    </source>
</evidence>
<feature type="region of interest" description="Disordered" evidence="1">
    <location>
        <begin position="1"/>
        <end position="127"/>
    </location>
</feature>
<proteinExistence type="predicted"/>
<keyword evidence="3" id="KW-1185">Reference proteome</keyword>
<protein>
    <submittedName>
        <fullName evidence="2">Uncharacterized protein</fullName>
    </submittedName>
</protein>
<dbReference type="EMBL" id="JASCZI010006239">
    <property type="protein sequence ID" value="MED6117489.1"/>
    <property type="molecule type" value="Genomic_DNA"/>
</dbReference>
<feature type="compositionally biased region" description="Pro residues" evidence="1">
    <location>
        <begin position="97"/>
        <end position="107"/>
    </location>
</feature>
<evidence type="ECO:0000313" key="2">
    <source>
        <dbReference type="EMBL" id="MED6117489.1"/>
    </source>
</evidence>
<reference evidence="2 3" key="1">
    <citation type="journal article" date="2023" name="Plants (Basel)">
        <title>Bridging the Gap: Combining Genomics and Transcriptomics Approaches to Understand Stylosanthes scabra, an Orphan Legume from the Brazilian Caatinga.</title>
        <authorList>
            <person name="Ferreira-Neto J.R.C."/>
            <person name="da Silva M.D."/>
            <person name="Binneck E."/>
            <person name="de Melo N.F."/>
            <person name="da Silva R.H."/>
            <person name="de Melo A.L.T.M."/>
            <person name="Pandolfi V."/>
            <person name="Bustamante F.O."/>
            <person name="Brasileiro-Vidal A.C."/>
            <person name="Benko-Iseppon A.M."/>
        </authorList>
    </citation>
    <scope>NUCLEOTIDE SEQUENCE [LARGE SCALE GENOMIC DNA]</scope>
    <source>
        <tissue evidence="2">Leaves</tissue>
    </source>
</reference>
<organism evidence="2 3">
    <name type="scientific">Stylosanthes scabra</name>
    <dbReference type="NCBI Taxonomy" id="79078"/>
    <lineage>
        <taxon>Eukaryota</taxon>
        <taxon>Viridiplantae</taxon>
        <taxon>Streptophyta</taxon>
        <taxon>Embryophyta</taxon>
        <taxon>Tracheophyta</taxon>
        <taxon>Spermatophyta</taxon>
        <taxon>Magnoliopsida</taxon>
        <taxon>eudicotyledons</taxon>
        <taxon>Gunneridae</taxon>
        <taxon>Pentapetalae</taxon>
        <taxon>rosids</taxon>
        <taxon>fabids</taxon>
        <taxon>Fabales</taxon>
        <taxon>Fabaceae</taxon>
        <taxon>Papilionoideae</taxon>
        <taxon>50 kb inversion clade</taxon>
        <taxon>dalbergioids sensu lato</taxon>
        <taxon>Dalbergieae</taxon>
        <taxon>Pterocarpus clade</taxon>
        <taxon>Stylosanthes</taxon>
    </lineage>
</organism>
<sequence length="169" mass="18171">MLTHKQDKTTSLSLHRVPQPSNPNLCPILFSPSAPPSPQPPRRRRFGPLQDAAELDSPPHHPHSTAASKNTLHCPWCTQPTKLVSLPPSPSTQNIRKPPPTPPPVSAPSPVTFASPLRDGSVTSSRNSRLSVSALSPSSYSSSCFLLVQDHIAMVSHIHCKYTGRGLSG</sequence>
<evidence type="ECO:0000313" key="3">
    <source>
        <dbReference type="Proteomes" id="UP001341840"/>
    </source>
</evidence>
<accession>A0ABU6QZI9</accession>
<dbReference type="Proteomes" id="UP001341840">
    <property type="component" value="Unassembled WGS sequence"/>
</dbReference>
<name>A0ABU6QZI9_9FABA</name>